<evidence type="ECO:0000313" key="11">
    <source>
        <dbReference type="Proteomes" id="UP000278222"/>
    </source>
</evidence>
<evidence type="ECO:0000313" key="10">
    <source>
        <dbReference type="EMBL" id="ROP81315.1"/>
    </source>
</evidence>
<dbReference type="CDD" id="cd06261">
    <property type="entry name" value="TM_PBP2"/>
    <property type="match status" value="2"/>
</dbReference>
<accession>A0A3N1KVG9</accession>
<name>A0A3N1KVG9_9PROT</name>
<dbReference type="AlphaFoldDB" id="A0A3N1KVG9"/>
<dbReference type="SUPFAM" id="SSF161098">
    <property type="entry name" value="MetI-like"/>
    <property type="match status" value="2"/>
</dbReference>
<dbReference type="PROSITE" id="PS50928">
    <property type="entry name" value="ABC_TM1"/>
    <property type="match status" value="2"/>
</dbReference>
<feature type="transmembrane region" description="Helical" evidence="8">
    <location>
        <begin position="294"/>
        <end position="320"/>
    </location>
</feature>
<keyword evidence="2 8" id="KW-0813">Transport</keyword>
<evidence type="ECO:0000256" key="3">
    <source>
        <dbReference type="ARBA" id="ARBA00022475"/>
    </source>
</evidence>
<dbReference type="InterPro" id="IPR035906">
    <property type="entry name" value="MetI-like_sf"/>
</dbReference>
<keyword evidence="3" id="KW-1003">Cell membrane</keyword>
<feature type="transmembrane region" description="Helical" evidence="8">
    <location>
        <begin position="144"/>
        <end position="170"/>
    </location>
</feature>
<dbReference type="Gene3D" id="1.10.3720.10">
    <property type="entry name" value="MetI-like"/>
    <property type="match status" value="2"/>
</dbReference>
<sequence>MKWRLPPRSGFPLTVAAFAFVFLGLFLAYPLWKVLASSFLDATGTHFSLDAYVKVLSTGYYRSAVTNSLLIGGLVTLASIAIGLPMAFLLARMAIPGRSVLLALSALPLVLPSFIGAYAWVLLFGRAGIVTQWLQGLGLPTTTIYGMPGLVLVFTLHSFPYVLLPAIAAVRAVDASIEEAGQNLGASRWRVFLTVTVPVIMPAVLAGGLLVFIETLENFGVPFVLAEDMPILAIEAYKLFVGEVGANPAMAGSLAMMLVGIAAVALLVQRYYLARRRFATVARSAPPILRTGPLGRWAASTFVWGVVLLAILPFVAIVVVSLMKFRGPVMQAEFSLGNFTQLFARSQRPLYNTLGLATVAAVGASMIGIPIAYVLTRYRSPISHALDVLAMVPFAVAGTVLGIGLILAFNSGWLVLTGGWLILVLAWLVRKLPFSVRSGSAILHQIDPSLEEASINLGRSPSWTFFRLTVPLMMGGIVGGTVLAWVTIVSELSSTVVLYSGPWSTMTVVMFRALEGQGAGAAAAAATVLIVVTVVPLALVYRLLRRNNLAVL</sequence>
<reference evidence="10 11" key="1">
    <citation type="submission" date="2018-11" db="EMBL/GenBank/DDBJ databases">
        <title>Genomic Encyclopedia of Type Strains, Phase IV (KMG-IV): sequencing the most valuable type-strain genomes for metagenomic binning, comparative biology and taxonomic classification.</title>
        <authorList>
            <person name="Goeker M."/>
        </authorList>
    </citation>
    <scope>NUCLEOTIDE SEQUENCE [LARGE SCALE GENOMIC DNA]</scope>
    <source>
        <strain evidence="10 11">DSM 5900</strain>
    </source>
</reference>
<dbReference type="EMBL" id="RJKX01000018">
    <property type="protein sequence ID" value="ROP81315.1"/>
    <property type="molecule type" value="Genomic_DNA"/>
</dbReference>
<feature type="transmembrane region" description="Helical" evidence="8">
    <location>
        <begin position="69"/>
        <end position="91"/>
    </location>
</feature>
<feature type="transmembrane region" description="Helical" evidence="8">
    <location>
        <begin position="472"/>
        <end position="499"/>
    </location>
</feature>
<dbReference type="Pfam" id="PF00528">
    <property type="entry name" value="BPD_transp_1"/>
    <property type="match status" value="2"/>
</dbReference>
<evidence type="ECO:0000256" key="8">
    <source>
        <dbReference type="RuleBase" id="RU363032"/>
    </source>
</evidence>
<feature type="transmembrane region" description="Helical" evidence="8">
    <location>
        <begin position="191"/>
        <end position="213"/>
    </location>
</feature>
<feature type="transmembrane region" description="Helical" evidence="8">
    <location>
        <begin position="413"/>
        <end position="429"/>
    </location>
</feature>
<dbReference type="OrthoDB" id="27542at2"/>
<feature type="transmembrane region" description="Helical" evidence="8">
    <location>
        <begin position="519"/>
        <end position="544"/>
    </location>
</feature>
<comment type="similarity">
    <text evidence="8">Belongs to the binding-protein-dependent transport system permease family.</text>
</comment>
<comment type="subcellular location">
    <subcellularLocation>
        <location evidence="1">Cell inner membrane</location>
        <topology evidence="1">Multi-pass membrane protein</topology>
    </subcellularLocation>
    <subcellularLocation>
        <location evidence="8">Cell membrane</location>
        <topology evidence="8">Multi-pass membrane protein</topology>
    </subcellularLocation>
</comment>
<evidence type="ECO:0000256" key="7">
    <source>
        <dbReference type="ARBA" id="ARBA00023136"/>
    </source>
</evidence>
<proteinExistence type="inferred from homology"/>
<evidence type="ECO:0000259" key="9">
    <source>
        <dbReference type="PROSITE" id="PS50928"/>
    </source>
</evidence>
<keyword evidence="5 8" id="KW-0812">Transmembrane</keyword>
<evidence type="ECO:0000256" key="4">
    <source>
        <dbReference type="ARBA" id="ARBA00022519"/>
    </source>
</evidence>
<feature type="transmembrane region" description="Helical" evidence="8">
    <location>
        <begin position="12"/>
        <end position="32"/>
    </location>
</feature>
<keyword evidence="6 8" id="KW-1133">Transmembrane helix</keyword>
<comment type="caution">
    <text evidence="10">The sequence shown here is derived from an EMBL/GenBank/DDBJ whole genome shotgun (WGS) entry which is preliminary data.</text>
</comment>
<keyword evidence="7 8" id="KW-0472">Membrane</keyword>
<protein>
    <submittedName>
        <fullName evidence="10">Iron(III) transport system permease protein</fullName>
    </submittedName>
</protein>
<dbReference type="GO" id="GO:0055085">
    <property type="term" value="P:transmembrane transport"/>
    <property type="evidence" value="ECO:0007669"/>
    <property type="project" value="InterPro"/>
</dbReference>
<keyword evidence="4" id="KW-0997">Cell inner membrane</keyword>
<dbReference type="GO" id="GO:0005886">
    <property type="term" value="C:plasma membrane"/>
    <property type="evidence" value="ECO:0007669"/>
    <property type="project" value="UniProtKB-SubCell"/>
</dbReference>
<evidence type="ECO:0000256" key="6">
    <source>
        <dbReference type="ARBA" id="ARBA00022989"/>
    </source>
</evidence>
<dbReference type="PANTHER" id="PTHR43357:SF3">
    <property type="entry name" value="FE(3+)-TRANSPORT SYSTEM PERMEASE PROTEIN FBPB 2"/>
    <property type="match status" value="1"/>
</dbReference>
<feature type="transmembrane region" description="Helical" evidence="8">
    <location>
        <begin position="249"/>
        <end position="273"/>
    </location>
</feature>
<feature type="transmembrane region" description="Helical" evidence="8">
    <location>
        <begin position="354"/>
        <end position="376"/>
    </location>
</feature>
<evidence type="ECO:0000256" key="5">
    <source>
        <dbReference type="ARBA" id="ARBA00022692"/>
    </source>
</evidence>
<feature type="domain" description="ABC transmembrane type-1" evidence="9">
    <location>
        <begin position="350"/>
        <end position="541"/>
    </location>
</feature>
<feature type="transmembrane region" description="Helical" evidence="8">
    <location>
        <begin position="100"/>
        <end position="124"/>
    </location>
</feature>
<dbReference type="PANTHER" id="PTHR43357">
    <property type="entry name" value="INNER MEMBRANE ABC TRANSPORTER PERMEASE PROTEIN YDCV"/>
    <property type="match status" value="1"/>
</dbReference>
<dbReference type="InterPro" id="IPR000515">
    <property type="entry name" value="MetI-like"/>
</dbReference>
<feature type="transmembrane region" description="Helical" evidence="8">
    <location>
        <begin position="388"/>
        <end position="407"/>
    </location>
</feature>
<evidence type="ECO:0000256" key="2">
    <source>
        <dbReference type="ARBA" id="ARBA00022448"/>
    </source>
</evidence>
<evidence type="ECO:0000256" key="1">
    <source>
        <dbReference type="ARBA" id="ARBA00004429"/>
    </source>
</evidence>
<dbReference type="RefSeq" id="WP_123695091.1">
    <property type="nucleotide sequence ID" value="NZ_AP019700.1"/>
</dbReference>
<dbReference type="Proteomes" id="UP000278222">
    <property type="component" value="Unassembled WGS sequence"/>
</dbReference>
<keyword evidence="11" id="KW-1185">Reference proteome</keyword>
<gene>
    <name evidence="10" type="ORF">EDC65_5171</name>
</gene>
<organism evidence="10 11">
    <name type="scientific">Stella humosa</name>
    <dbReference type="NCBI Taxonomy" id="94"/>
    <lineage>
        <taxon>Bacteria</taxon>
        <taxon>Pseudomonadati</taxon>
        <taxon>Pseudomonadota</taxon>
        <taxon>Alphaproteobacteria</taxon>
        <taxon>Rhodospirillales</taxon>
        <taxon>Stellaceae</taxon>
        <taxon>Stella</taxon>
    </lineage>
</organism>
<feature type="domain" description="ABC transmembrane type-1" evidence="9">
    <location>
        <begin position="65"/>
        <end position="267"/>
    </location>
</feature>